<accession>A0A2G9G394</accession>
<protein>
    <submittedName>
        <fullName evidence="2">Uncharacterized protein</fullName>
    </submittedName>
</protein>
<organism evidence="2 3">
    <name type="scientific">Handroanthus impetiginosus</name>
    <dbReference type="NCBI Taxonomy" id="429701"/>
    <lineage>
        <taxon>Eukaryota</taxon>
        <taxon>Viridiplantae</taxon>
        <taxon>Streptophyta</taxon>
        <taxon>Embryophyta</taxon>
        <taxon>Tracheophyta</taxon>
        <taxon>Spermatophyta</taxon>
        <taxon>Magnoliopsida</taxon>
        <taxon>eudicotyledons</taxon>
        <taxon>Gunneridae</taxon>
        <taxon>Pentapetalae</taxon>
        <taxon>asterids</taxon>
        <taxon>lamiids</taxon>
        <taxon>Lamiales</taxon>
        <taxon>Bignoniaceae</taxon>
        <taxon>Crescentiina</taxon>
        <taxon>Tabebuia alliance</taxon>
        <taxon>Handroanthus</taxon>
    </lineage>
</organism>
<feature type="coiled-coil region" evidence="1">
    <location>
        <begin position="22"/>
        <end position="113"/>
    </location>
</feature>
<gene>
    <name evidence="2" type="ORF">CDL12_27711</name>
</gene>
<keyword evidence="3" id="KW-1185">Reference proteome</keyword>
<evidence type="ECO:0000313" key="2">
    <source>
        <dbReference type="EMBL" id="PIM99785.1"/>
    </source>
</evidence>
<dbReference type="PANTHER" id="PTHR34778:SF6">
    <property type="entry name" value="SHUGOSHIN C-TERMINAL DOMAIN-CONTAINING PROTEIN"/>
    <property type="match status" value="1"/>
</dbReference>
<sequence>MTEFEKMEALKRAYAEMILNTAKEAAARVMAAELRARRLEQDLIVTKEDGAQMLLRLKQMIDAKANEAEITSLNQQRKFDELESQLNEAEGIILDLRAELNHAKEQLDESNKKKLSSMRQNEDAKVHEMTLNGIYSGYELFTDSGPEFVPVDGNNSCLDHSTLDQKCCGPVKQSVRFNSEKPTLDQMNEPKLFRYGSTQKICPAEIGLVQVSFPVEENSNPNDNLTNAEIVNAVGSSSVLEENIQQGENEAVPAVRRSLRKRKLKFWDDIITACGLRRAYQFKKPRQAFPHPSCHNSSKAERCINSSEDQFQAEDGIHIEESLDHEDFRKEENTCNEVLPANMKLIDVLVKQDDLAATFELTSSSRIACDIEGAVATKASDPSHADGNKLYKYTFSRKWKKKSIIYPEESSSLEESLLKKENGNSGFGNSSLLTESYRDSRQLVQIAHQLISLSGSSGSTVDHAEEF</sequence>
<dbReference type="OrthoDB" id="657513at2759"/>
<reference evidence="3" key="1">
    <citation type="journal article" date="2018" name="Gigascience">
        <title>Genome assembly of the Pink Ipe (Handroanthus impetiginosus, Bignoniaceae), a highly valued, ecologically keystone Neotropical timber forest tree.</title>
        <authorList>
            <person name="Silva-Junior O.B."/>
            <person name="Grattapaglia D."/>
            <person name="Novaes E."/>
            <person name="Collevatti R.G."/>
        </authorList>
    </citation>
    <scope>NUCLEOTIDE SEQUENCE [LARGE SCALE GENOMIC DNA]</scope>
    <source>
        <strain evidence="3">cv. UFG-1</strain>
    </source>
</reference>
<proteinExistence type="predicted"/>
<evidence type="ECO:0000313" key="3">
    <source>
        <dbReference type="Proteomes" id="UP000231279"/>
    </source>
</evidence>
<dbReference type="STRING" id="429701.A0A2G9G394"/>
<comment type="caution">
    <text evidence="2">The sequence shown here is derived from an EMBL/GenBank/DDBJ whole genome shotgun (WGS) entry which is preliminary data.</text>
</comment>
<dbReference type="PANTHER" id="PTHR34778">
    <property type="entry name" value="OS02G0580700 PROTEIN"/>
    <property type="match status" value="1"/>
</dbReference>
<dbReference type="AlphaFoldDB" id="A0A2G9G394"/>
<dbReference type="EMBL" id="NKXS01007368">
    <property type="protein sequence ID" value="PIM99785.1"/>
    <property type="molecule type" value="Genomic_DNA"/>
</dbReference>
<dbReference type="Proteomes" id="UP000231279">
    <property type="component" value="Unassembled WGS sequence"/>
</dbReference>
<name>A0A2G9G394_9LAMI</name>
<evidence type="ECO:0000256" key="1">
    <source>
        <dbReference type="SAM" id="Coils"/>
    </source>
</evidence>
<keyword evidence="1" id="KW-0175">Coiled coil</keyword>